<evidence type="ECO:0000259" key="2">
    <source>
        <dbReference type="SMART" id="SM01008"/>
    </source>
</evidence>
<dbReference type="KEGG" id="fer:FNB15_11060"/>
<dbReference type="Gene3D" id="3.90.1170.50">
    <property type="entry name" value="Aldehyde oxidase/xanthine dehydrogenase, a/b hammerhead"/>
    <property type="match status" value="1"/>
</dbReference>
<dbReference type="InterPro" id="IPR037165">
    <property type="entry name" value="AldOxase/xan_DH_Mopterin-bd_sf"/>
</dbReference>
<dbReference type="FunFam" id="3.30.365.10:FF:000001">
    <property type="entry name" value="Xanthine dehydrogenase oxidase"/>
    <property type="match status" value="1"/>
</dbReference>
<dbReference type="NCBIfam" id="TIGR02965">
    <property type="entry name" value="xanthine_xdhB"/>
    <property type="match status" value="1"/>
</dbReference>
<dbReference type="SMART" id="SM01008">
    <property type="entry name" value="Ald_Xan_dh_C"/>
    <property type="match status" value="1"/>
</dbReference>
<dbReference type="InterPro" id="IPR000674">
    <property type="entry name" value="Ald_Oxase/Xan_DH_a/b"/>
</dbReference>
<dbReference type="Gene3D" id="3.30.365.10">
    <property type="entry name" value="Aldehyde oxidase/xanthine dehydrogenase, molybdopterin binding domain"/>
    <property type="match status" value="4"/>
</dbReference>
<keyword evidence="4" id="KW-1185">Reference proteome</keyword>
<dbReference type="Pfam" id="PF02738">
    <property type="entry name" value="MoCoBD_1"/>
    <property type="match status" value="1"/>
</dbReference>
<feature type="domain" description="Aldehyde oxidase/xanthine dehydrogenase a/b hammerhead" evidence="2">
    <location>
        <begin position="19"/>
        <end position="126"/>
    </location>
</feature>
<organism evidence="3 4">
    <name type="scientific">Ferrovibrio terrae</name>
    <dbReference type="NCBI Taxonomy" id="2594003"/>
    <lineage>
        <taxon>Bacteria</taxon>
        <taxon>Pseudomonadati</taxon>
        <taxon>Pseudomonadota</taxon>
        <taxon>Alphaproteobacteria</taxon>
        <taxon>Rhodospirillales</taxon>
        <taxon>Rhodospirillaceae</taxon>
        <taxon>Ferrovibrio</taxon>
    </lineage>
</organism>
<proteinExistence type="predicted"/>
<dbReference type="InterPro" id="IPR046867">
    <property type="entry name" value="AldOxase/xan_DH_MoCoBD2"/>
</dbReference>
<dbReference type="SUPFAM" id="SSF56003">
    <property type="entry name" value="Molybdenum cofactor-binding domain"/>
    <property type="match status" value="1"/>
</dbReference>
<dbReference type="GO" id="GO:0004854">
    <property type="term" value="F:xanthine dehydrogenase activity"/>
    <property type="evidence" value="ECO:0007669"/>
    <property type="project" value="UniProtKB-EC"/>
</dbReference>
<dbReference type="Pfam" id="PF20256">
    <property type="entry name" value="MoCoBD_2"/>
    <property type="match status" value="1"/>
</dbReference>
<dbReference type="PANTHER" id="PTHR45444">
    <property type="entry name" value="XANTHINE DEHYDROGENASE"/>
    <property type="match status" value="1"/>
</dbReference>
<dbReference type="EC" id="1.17.1.4" evidence="3"/>
<dbReference type="InterPro" id="IPR036856">
    <property type="entry name" value="Ald_Oxase/Xan_DH_a/b_sf"/>
</dbReference>
<dbReference type="PANTHER" id="PTHR45444:SF3">
    <property type="entry name" value="XANTHINE DEHYDROGENASE"/>
    <property type="match status" value="1"/>
</dbReference>
<dbReference type="RefSeq" id="WP_144068754.1">
    <property type="nucleotide sequence ID" value="NZ_CP041636.1"/>
</dbReference>
<comment type="cofactor">
    <cofactor evidence="1">
        <name>Mo-molybdopterin cytosine dinucleotide</name>
        <dbReference type="ChEBI" id="CHEBI:71308"/>
    </cofactor>
</comment>
<dbReference type="GO" id="GO:0005506">
    <property type="term" value="F:iron ion binding"/>
    <property type="evidence" value="ECO:0007669"/>
    <property type="project" value="InterPro"/>
</dbReference>
<dbReference type="GO" id="GO:0030151">
    <property type="term" value="F:molybdenum ion binding"/>
    <property type="evidence" value="ECO:0007669"/>
    <property type="project" value="InterPro"/>
</dbReference>
<reference evidence="3 4" key="1">
    <citation type="submission" date="2019-07" db="EMBL/GenBank/DDBJ databases">
        <title>Genome sequencing for Ferrovibrio sp. K5.</title>
        <authorList>
            <person name="Park S.-J."/>
        </authorList>
    </citation>
    <scope>NUCLEOTIDE SEQUENCE [LARGE SCALE GENOMIC DNA]</scope>
    <source>
        <strain evidence="3 4">K5</strain>
    </source>
</reference>
<evidence type="ECO:0000256" key="1">
    <source>
        <dbReference type="ARBA" id="ARBA00053029"/>
    </source>
</evidence>
<dbReference type="OrthoDB" id="9763985at2"/>
<dbReference type="AlphaFoldDB" id="A0A516H1X5"/>
<keyword evidence="3" id="KW-0560">Oxidoreductase</keyword>
<dbReference type="InterPro" id="IPR008274">
    <property type="entry name" value="AldOxase/xan_DH_MoCoBD1"/>
</dbReference>
<sequence>MTSVVHKPIKHDSAPKHVAGTARYIDDLPEPEGLLHAALYLSERTHAKILKVDVSAALALPGVITAITVDDVPGDPDIAPVVRGEPMLAQGAVEFHGQPVVAIAAIDLPTARRAARLVKVEYEDLPAILSITDAIEKQSFLLPPLGLKRGDATAAIAKAPHRLKGDLNIGGQDHFYLEGQASLAEPREDGDVIVRCSTQHPSEVQKLIARVLGAPMHAVTVECRRMGGGFGGKETQAAQFACIAAVLALKTARPVKLRLDRDEDMIITGKRHDFLSRYEVGFDAEGRILGYELTLAGRGGWAADLTGAVVDRAVFHADSSYWLPDVIITGLCCKTNTVSNTAFRGFGGPQGMATTEYVIDEIARYLNRDPLEIRLANLYGKDTNNVTPYFQTITDNILPELFDELLASSDYKRRRQEIDTFNAQSPYLKKGLALTPVKFGISFTTTFLNQAGALVLVYEDGSVQLNHGGTEMGQGVYIKVAQVVAETFGISLDHIRITATRTDKVPNTSATAASAGADLNGKAAETAALEIRGRLAVVAGAMLGAAPDQVVFANDCASAGGKSATFAEVAHKAWMERVSLAASGFYATPDIHFDRANGRGRPFYYFAYGVAATEVLVDCFTGEYRFTRADLLHDCGTSLNPAIDLGQVEGGYIQGLGWLTMEELWWDDKGRLRTHAPSIYKIPTARDLPEDFRVQLVSGRANPANTVFRSKAVGEPPLMLGISGWLALKDAVAAAAGTRQVHLDAPATPERVLLAIEAAKRTATAVATDMAAGT</sequence>
<dbReference type="Proteomes" id="UP000317496">
    <property type="component" value="Chromosome"/>
</dbReference>
<gene>
    <name evidence="3" type="primary">xdhB</name>
    <name evidence="3" type="ORF">FNB15_11060</name>
</gene>
<evidence type="ECO:0000313" key="4">
    <source>
        <dbReference type="Proteomes" id="UP000317496"/>
    </source>
</evidence>
<dbReference type="SUPFAM" id="SSF54665">
    <property type="entry name" value="CO dehydrogenase molybdoprotein N-domain-like"/>
    <property type="match status" value="1"/>
</dbReference>
<dbReference type="InterPro" id="IPR014309">
    <property type="entry name" value="Xanthine_DH_Mopterin-bd_su"/>
</dbReference>
<dbReference type="EMBL" id="CP041636">
    <property type="protein sequence ID" value="QDO97773.1"/>
    <property type="molecule type" value="Genomic_DNA"/>
</dbReference>
<dbReference type="InterPro" id="IPR016208">
    <property type="entry name" value="Ald_Oxase/xanthine_DH-like"/>
</dbReference>
<protein>
    <submittedName>
        <fullName evidence="3">Xanthine dehydrogenase molybdopterin binding subunit</fullName>
        <ecNumber evidence="3">1.17.1.4</ecNumber>
    </submittedName>
</protein>
<evidence type="ECO:0000313" key="3">
    <source>
        <dbReference type="EMBL" id="QDO97773.1"/>
    </source>
</evidence>
<dbReference type="Pfam" id="PF01315">
    <property type="entry name" value="Ald_Xan_dh_C"/>
    <property type="match status" value="1"/>
</dbReference>
<accession>A0A516H1X5</accession>
<name>A0A516H1X5_9PROT</name>